<feature type="region of interest" description="Disordered" evidence="1">
    <location>
        <begin position="33"/>
        <end position="96"/>
    </location>
</feature>
<evidence type="ECO:0000256" key="1">
    <source>
        <dbReference type="SAM" id="MobiDB-lite"/>
    </source>
</evidence>
<evidence type="ECO:0000256" key="2">
    <source>
        <dbReference type="SAM" id="SignalP"/>
    </source>
</evidence>
<gene>
    <name evidence="3" type="ORF">FNV43_RR25874</name>
</gene>
<feature type="compositionally biased region" description="Polar residues" evidence="1">
    <location>
        <begin position="44"/>
        <end position="53"/>
    </location>
</feature>
<sequence>MARQIVVLALVLFAVFGLACAADSATNPLEAAKDAATEALPSEGPTSDDQIGNSDEAHAKNTPGGDILDVVEGPIGGPESAGATGAAFAPGPSHHSAATPLQVSAGVAVAAVAGYFF</sequence>
<protein>
    <recommendedName>
        <fullName evidence="5">Anther-specific protein BCP1-like</fullName>
    </recommendedName>
</protein>
<dbReference type="PROSITE" id="PS51257">
    <property type="entry name" value="PROKAR_LIPOPROTEIN"/>
    <property type="match status" value="1"/>
</dbReference>
<proteinExistence type="predicted"/>
<feature type="compositionally biased region" description="Low complexity" evidence="1">
    <location>
        <begin position="78"/>
        <end position="92"/>
    </location>
</feature>
<reference evidence="3" key="1">
    <citation type="submission" date="2020-03" db="EMBL/GenBank/DDBJ databases">
        <title>A high-quality chromosome-level genome assembly of a woody plant with both climbing and erect habits, Rhamnella rubrinervis.</title>
        <authorList>
            <person name="Lu Z."/>
            <person name="Yang Y."/>
            <person name="Zhu X."/>
            <person name="Sun Y."/>
        </authorList>
    </citation>
    <scope>NUCLEOTIDE SEQUENCE</scope>
    <source>
        <strain evidence="3">BYM</strain>
        <tissue evidence="3">Leaf</tissue>
    </source>
</reference>
<accession>A0A8K0DMZ6</accession>
<feature type="chain" id="PRO_5035440919" description="Anther-specific protein BCP1-like" evidence="2">
    <location>
        <begin position="22"/>
        <end position="117"/>
    </location>
</feature>
<name>A0A8K0DMZ6_9ROSA</name>
<comment type="caution">
    <text evidence="3">The sequence shown here is derived from an EMBL/GenBank/DDBJ whole genome shotgun (WGS) entry which is preliminary data.</text>
</comment>
<dbReference type="AlphaFoldDB" id="A0A8K0DMZ6"/>
<evidence type="ECO:0000313" key="3">
    <source>
        <dbReference type="EMBL" id="KAF3431144.1"/>
    </source>
</evidence>
<dbReference type="Proteomes" id="UP000796880">
    <property type="component" value="Unassembled WGS sequence"/>
</dbReference>
<evidence type="ECO:0000313" key="4">
    <source>
        <dbReference type="Proteomes" id="UP000796880"/>
    </source>
</evidence>
<keyword evidence="4" id="KW-1185">Reference proteome</keyword>
<organism evidence="3 4">
    <name type="scientific">Rhamnella rubrinervis</name>
    <dbReference type="NCBI Taxonomy" id="2594499"/>
    <lineage>
        <taxon>Eukaryota</taxon>
        <taxon>Viridiplantae</taxon>
        <taxon>Streptophyta</taxon>
        <taxon>Embryophyta</taxon>
        <taxon>Tracheophyta</taxon>
        <taxon>Spermatophyta</taxon>
        <taxon>Magnoliopsida</taxon>
        <taxon>eudicotyledons</taxon>
        <taxon>Gunneridae</taxon>
        <taxon>Pentapetalae</taxon>
        <taxon>rosids</taxon>
        <taxon>fabids</taxon>
        <taxon>Rosales</taxon>
        <taxon>Rhamnaceae</taxon>
        <taxon>rhamnoid group</taxon>
        <taxon>Rhamneae</taxon>
        <taxon>Rhamnella</taxon>
    </lineage>
</organism>
<evidence type="ECO:0008006" key="5">
    <source>
        <dbReference type="Google" id="ProtNLM"/>
    </source>
</evidence>
<dbReference type="EMBL" id="VOIH02000012">
    <property type="protein sequence ID" value="KAF3431144.1"/>
    <property type="molecule type" value="Genomic_DNA"/>
</dbReference>
<feature type="signal peptide" evidence="2">
    <location>
        <begin position="1"/>
        <end position="21"/>
    </location>
</feature>
<keyword evidence="2" id="KW-0732">Signal</keyword>